<accession>A0ABS2EMR8</accession>
<evidence type="ECO:0008006" key="3">
    <source>
        <dbReference type="Google" id="ProtNLM"/>
    </source>
</evidence>
<dbReference type="Proteomes" id="UP000776629">
    <property type="component" value="Unassembled WGS sequence"/>
</dbReference>
<evidence type="ECO:0000313" key="2">
    <source>
        <dbReference type="Proteomes" id="UP000776629"/>
    </source>
</evidence>
<reference evidence="1 2" key="1">
    <citation type="journal article" date="2021" name="Sci. Rep.">
        <title>The distribution of antibiotic resistance genes in chicken gut microbiota commensals.</title>
        <authorList>
            <person name="Juricova H."/>
            <person name="Matiasovicova J."/>
            <person name="Kubasova T."/>
            <person name="Cejkova D."/>
            <person name="Rychlik I."/>
        </authorList>
    </citation>
    <scope>NUCLEOTIDE SEQUENCE [LARGE SCALE GENOMIC DNA]</scope>
    <source>
        <strain evidence="1 2">An810</strain>
    </source>
</reference>
<comment type="caution">
    <text evidence="1">The sequence shown here is derived from an EMBL/GenBank/DDBJ whole genome shotgun (WGS) entry which is preliminary data.</text>
</comment>
<proteinExistence type="predicted"/>
<name>A0ABS2EMR8_9LACO</name>
<sequence>MQNISRSFLHERTVNMISHLKPIFSEPFFEDKPPVTLLPIEPLFQRKLFLKKAIASQREVFLQLMPATDGGQPVNVRGIIRKLDDQRYLLSKKNKTYFFTINQLRYIAG</sequence>
<protein>
    <recommendedName>
        <fullName evidence="3">DUF2642 domain-containing protein</fullName>
    </recommendedName>
</protein>
<evidence type="ECO:0000313" key="1">
    <source>
        <dbReference type="EMBL" id="MBM6753352.1"/>
    </source>
</evidence>
<keyword evidence="2" id="KW-1185">Reference proteome</keyword>
<gene>
    <name evidence="1" type="ORF">H5993_01030</name>
</gene>
<dbReference type="RefSeq" id="WP_204775885.1">
    <property type="nucleotide sequence ID" value="NZ_JACJJQ010000003.1"/>
</dbReference>
<dbReference type="EMBL" id="JACJJQ010000003">
    <property type="protein sequence ID" value="MBM6753352.1"/>
    <property type="molecule type" value="Genomic_DNA"/>
</dbReference>
<organism evidence="1 2">
    <name type="scientific">Limosilactobacillus alvi</name>
    <dbReference type="NCBI Taxonomy" id="990412"/>
    <lineage>
        <taxon>Bacteria</taxon>
        <taxon>Bacillati</taxon>
        <taxon>Bacillota</taxon>
        <taxon>Bacilli</taxon>
        <taxon>Lactobacillales</taxon>
        <taxon>Lactobacillaceae</taxon>
        <taxon>Limosilactobacillus</taxon>
    </lineage>
</organism>